<dbReference type="EMBL" id="CAGA01000189">
    <property type="protein sequence ID" value="CCE35111.1"/>
    <property type="molecule type" value="Genomic_DNA"/>
</dbReference>
<evidence type="ECO:0000256" key="6">
    <source>
        <dbReference type="ARBA" id="ARBA00022801"/>
    </source>
</evidence>
<feature type="region of interest" description="Disordered" evidence="8">
    <location>
        <begin position="367"/>
        <end position="395"/>
    </location>
</feature>
<accession>M1WDX3</accession>
<name>M1WDX3_CLAP2</name>
<evidence type="ECO:0000313" key="11">
    <source>
        <dbReference type="EMBL" id="CCE35111.1"/>
    </source>
</evidence>
<comment type="caution">
    <text evidence="11">The sequence shown here is derived from an EMBL/GenBank/DDBJ whole genome shotgun (WGS) entry which is preliminary data.</text>
</comment>
<dbReference type="GO" id="GO:0005634">
    <property type="term" value="C:nucleus"/>
    <property type="evidence" value="ECO:0007669"/>
    <property type="project" value="UniProtKB-SubCell"/>
</dbReference>
<dbReference type="Pfam" id="PF26138">
    <property type="entry name" value="DUF8040"/>
    <property type="match status" value="1"/>
</dbReference>
<dbReference type="PANTHER" id="PTHR22930:SF251">
    <property type="entry name" value="DDE TNP4 DOMAIN-CONTAINING PROTEIN"/>
    <property type="match status" value="1"/>
</dbReference>
<evidence type="ECO:0000259" key="10">
    <source>
        <dbReference type="Pfam" id="PF26138"/>
    </source>
</evidence>
<keyword evidence="6" id="KW-0378">Hydrolase</keyword>
<feature type="domain" description="DDE Tnp4" evidence="9">
    <location>
        <begin position="190"/>
        <end position="351"/>
    </location>
</feature>
<dbReference type="InterPro" id="IPR045249">
    <property type="entry name" value="HARBI1-like"/>
</dbReference>
<gene>
    <name evidence="11" type="ORF">CPUR_02040</name>
</gene>
<dbReference type="PANTHER" id="PTHR22930">
    <property type="match status" value="1"/>
</dbReference>
<dbReference type="InterPro" id="IPR058353">
    <property type="entry name" value="DUF8040"/>
</dbReference>
<evidence type="ECO:0000256" key="2">
    <source>
        <dbReference type="ARBA" id="ARBA00004123"/>
    </source>
</evidence>
<organism evidence="11 12">
    <name type="scientific">Claviceps purpurea (strain 20.1)</name>
    <name type="common">Ergot fungus</name>
    <name type="synonym">Sphacelia segetum</name>
    <dbReference type="NCBI Taxonomy" id="1111077"/>
    <lineage>
        <taxon>Eukaryota</taxon>
        <taxon>Fungi</taxon>
        <taxon>Dikarya</taxon>
        <taxon>Ascomycota</taxon>
        <taxon>Pezizomycotina</taxon>
        <taxon>Sordariomycetes</taxon>
        <taxon>Hypocreomycetidae</taxon>
        <taxon>Hypocreales</taxon>
        <taxon>Clavicipitaceae</taxon>
        <taxon>Claviceps</taxon>
    </lineage>
</organism>
<dbReference type="GO" id="GO:0004518">
    <property type="term" value="F:nuclease activity"/>
    <property type="evidence" value="ECO:0007669"/>
    <property type="project" value="UniProtKB-KW"/>
</dbReference>
<comment type="cofactor">
    <cofactor evidence="1">
        <name>a divalent metal cation</name>
        <dbReference type="ChEBI" id="CHEBI:60240"/>
    </cofactor>
</comment>
<dbReference type="InterPro" id="IPR027806">
    <property type="entry name" value="HARBI1_dom"/>
</dbReference>
<evidence type="ECO:0000256" key="4">
    <source>
        <dbReference type="ARBA" id="ARBA00022722"/>
    </source>
</evidence>
<keyword evidence="5" id="KW-0479">Metal-binding</keyword>
<evidence type="ECO:0000313" key="12">
    <source>
        <dbReference type="Proteomes" id="UP000016801"/>
    </source>
</evidence>
<evidence type="ECO:0000256" key="7">
    <source>
        <dbReference type="ARBA" id="ARBA00023242"/>
    </source>
</evidence>
<dbReference type="eggNOG" id="KOG4585">
    <property type="taxonomic scope" value="Eukaryota"/>
</dbReference>
<reference evidence="11" key="1">
    <citation type="submission" date="2011-10" db="EMBL/GenBank/DDBJ databases">
        <authorList>
            <person name="MIPS"/>
        </authorList>
    </citation>
    <scope>NUCLEOTIDE SEQUENCE</scope>
    <source>
        <strain evidence="11">20.1</strain>
    </source>
</reference>
<dbReference type="STRING" id="1111077.M1WDX3"/>
<proteinExistence type="inferred from homology"/>
<keyword evidence="4" id="KW-0540">Nuclease</keyword>
<feature type="domain" description="DUF8040" evidence="10">
    <location>
        <begin position="65"/>
        <end position="155"/>
    </location>
</feature>
<feature type="compositionally biased region" description="Basic and acidic residues" evidence="8">
    <location>
        <begin position="376"/>
        <end position="395"/>
    </location>
</feature>
<dbReference type="OrthoDB" id="4954565at2759"/>
<evidence type="ECO:0000256" key="3">
    <source>
        <dbReference type="ARBA" id="ARBA00006958"/>
    </source>
</evidence>
<keyword evidence="7" id="KW-0539">Nucleus</keyword>
<protein>
    <submittedName>
        <fullName evidence="11">Uncharacterized protein</fullName>
    </submittedName>
</protein>
<keyword evidence="12" id="KW-1185">Reference proteome</keyword>
<dbReference type="HOGENOM" id="CLU_040082_0_2_1"/>
<evidence type="ECO:0000256" key="8">
    <source>
        <dbReference type="SAM" id="MobiDB-lite"/>
    </source>
</evidence>
<evidence type="ECO:0000259" key="9">
    <source>
        <dbReference type="Pfam" id="PF13359"/>
    </source>
</evidence>
<comment type="subcellular location">
    <subcellularLocation>
        <location evidence="2">Nucleus</location>
    </subcellularLocation>
</comment>
<dbReference type="AlphaFoldDB" id="M1WDX3"/>
<dbReference type="Proteomes" id="UP000016801">
    <property type="component" value="Unassembled WGS sequence"/>
</dbReference>
<evidence type="ECO:0000256" key="1">
    <source>
        <dbReference type="ARBA" id="ARBA00001968"/>
    </source>
</evidence>
<comment type="similarity">
    <text evidence="3">Belongs to the HARBI1 family.</text>
</comment>
<reference evidence="11" key="2">
    <citation type="journal article" date="2013" name="PLoS Genet.">
        <title>Plant-symbiotic fungi as chemical engineers: Multi-genome analysis of the Clavicipitaceae reveals dynamics of alkaloid loci.</title>
        <authorList>
            <person name="Schardl C.L."/>
            <person name="Young C.A."/>
            <person name="Hesse U."/>
            <person name="Amyotte S.G."/>
            <person name="Andreeva K."/>
            <person name="Calie P.J."/>
            <person name="Fleetwood D.J."/>
            <person name="Haws D.C."/>
            <person name="Moore N."/>
            <person name="Oeser B."/>
            <person name="Panaccione D.G."/>
            <person name="Schweri K.K."/>
            <person name="Voisey C.R."/>
            <person name="Farman M.L."/>
            <person name="Jaromczyk J.W."/>
            <person name="Roe B.A."/>
            <person name="O'Sullivan D.M."/>
            <person name="Scott B."/>
            <person name="Tudzynski P."/>
            <person name="An Z."/>
            <person name="Arnaoudova E.G."/>
            <person name="Bullock C.T."/>
            <person name="Charlton N.D."/>
            <person name="Chen L."/>
            <person name="Cox M."/>
            <person name="Dinkins R.D."/>
            <person name="Florea S."/>
            <person name="Glenn A.E."/>
            <person name="Gordon A."/>
            <person name="Gueldener U."/>
            <person name="Harris D.R."/>
            <person name="Hollin W."/>
            <person name="Jaromczyk J."/>
            <person name="Johnson R.D."/>
            <person name="Khan A.K."/>
            <person name="Leistner E."/>
            <person name="Leuchtmann A."/>
            <person name="Li C."/>
            <person name="Liu J."/>
            <person name="Liu J."/>
            <person name="Liu M."/>
            <person name="Mace W."/>
            <person name="Machado C."/>
            <person name="Nagabhyru P."/>
            <person name="Pan J."/>
            <person name="Schmid J."/>
            <person name="Sugawara K."/>
            <person name="Steiner U."/>
            <person name="Takach J.E."/>
            <person name="Tanaka E."/>
            <person name="Webb J.S."/>
            <person name="Wilson E.V."/>
            <person name="Wiseman J.L."/>
            <person name="Yoshida R."/>
            <person name="Zeng Z."/>
        </authorList>
    </citation>
    <scope>NUCLEOTIDE SEQUENCE [LARGE SCALE GENOMIC DNA]</scope>
    <source>
        <strain evidence="11">20.1</strain>
    </source>
</reference>
<evidence type="ECO:0000256" key="5">
    <source>
        <dbReference type="ARBA" id="ARBA00022723"/>
    </source>
</evidence>
<dbReference type="VEuPathDB" id="FungiDB:CPUR_02040"/>
<dbReference type="GO" id="GO:0046872">
    <property type="term" value="F:metal ion binding"/>
    <property type="evidence" value="ECO:0007669"/>
    <property type="project" value="UniProtKB-KW"/>
</dbReference>
<dbReference type="GO" id="GO:0016787">
    <property type="term" value="F:hydrolase activity"/>
    <property type="evidence" value="ECO:0007669"/>
    <property type="project" value="UniProtKB-KW"/>
</dbReference>
<dbReference type="Pfam" id="PF13359">
    <property type="entry name" value="DDE_Tnp_4"/>
    <property type="match status" value="1"/>
</dbReference>
<sequence length="411" mass="46345">MDTSSSHGEPKGLSHQAVENKFAGISTAENFSKYAVFDDLAYPDEILEKKRHSGASEQAPSDSAAAIYMRSLLNSRDHIFEATLRVTKIQFNRLAQWLRDHTGFEDSKRWTCAQRLMVALYIMGSGETQRNAARRFHMNQRCVDRIFSEVLSHLAKLHLAFVQMPGDTYVSDKINNDDTYSAFNGCIGAIDCAHVATHVPLAKRRRFRSPQGGITQKVLAAVAFDGRFVYVLAGGEGSLRDAAFLRIASGMRLNIPKGRFFVANTGFGIARRGIVCPFANTRYRVEEFAERGLQPKSPEELYNLTHSSLQVIVEKAFDMMTRRWGILRTCPPEYSLTHRIRLIYVATALHNFVLMDGLEPKDYIQRGEESLSPSEKMMRKDSLARADENVDEKTGKQLRDEIAKAFGENYA</sequence>